<name>A0A518DLY9_9BACT</name>
<keyword evidence="1" id="KW-1133">Transmembrane helix</keyword>
<dbReference type="EMBL" id="CP036433">
    <property type="protein sequence ID" value="QDU92854.1"/>
    <property type="molecule type" value="Genomic_DNA"/>
</dbReference>
<dbReference type="AlphaFoldDB" id="A0A518DLY9"/>
<keyword evidence="3" id="KW-1185">Reference proteome</keyword>
<protein>
    <submittedName>
        <fullName evidence="2">Uncharacterized protein</fullName>
    </submittedName>
</protein>
<feature type="transmembrane region" description="Helical" evidence="1">
    <location>
        <begin position="1059"/>
        <end position="1078"/>
    </location>
</feature>
<reference evidence="2 3" key="1">
    <citation type="submission" date="2019-02" db="EMBL/GenBank/DDBJ databases">
        <title>Deep-cultivation of Planctomycetes and their phenomic and genomic characterization uncovers novel biology.</title>
        <authorList>
            <person name="Wiegand S."/>
            <person name="Jogler M."/>
            <person name="Boedeker C."/>
            <person name="Pinto D."/>
            <person name="Vollmers J."/>
            <person name="Rivas-Marin E."/>
            <person name="Kohn T."/>
            <person name="Peeters S.H."/>
            <person name="Heuer A."/>
            <person name="Rast P."/>
            <person name="Oberbeckmann S."/>
            <person name="Bunk B."/>
            <person name="Jeske O."/>
            <person name="Meyerdierks A."/>
            <person name="Storesund J.E."/>
            <person name="Kallscheuer N."/>
            <person name="Luecker S."/>
            <person name="Lage O.M."/>
            <person name="Pohl T."/>
            <person name="Merkel B.J."/>
            <person name="Hornburger P."/>
            <person name="Mueller R.-W."/>
            <person name="Bruemmer F."/>
            <person name="Labrenz M."/>
            <person name="Spormann A.M."/>
            <person name="Op den Camp H."/>
            <person name="Overmann J."/>
            <person name="Amann R."/>
            <person name="Jetten M.S.M."/>
            <person name="Mascher T."/>
            <person name="Medema M.H."/>
            <person name="Devos D.P."/>
            <person name="Kaster A.-K."/>
            <person name="Ovreas L."/>
            <person name="Rohde M."/>
            <person name="Galperin M.Y."/>
            <person name="Jogler C."/>
        </authorList>
    </citation>
    <scope>NUCLEOTIDE SEQUENCE [LARGE SCALE GENOMIC DNA]</scope>
    <source>
        <strain evidence="2 3">Pla85_3_4</strain>
    </source>
</reference>
<dbReference type="KEGG" id="lcre:Pla8534_06270"/>
<keyword evidence="1" id="KW-0812">Transmembrane</keyword>
<sequence length="1170" mass="129448">MTGVLRSALLLTAMAWLLGAGFDARLLAEDEPPAVVPLRKDVNALAGFRYTRLAEEAFEAAVIPEDPEWDEPTRLRHWVRAGDWEAVGKFLALFEPESARRLHTKILSDLSYANPKPTLLPEDVLALADASPVELDERQITHLGSIMRTAMRESEFRTELVEALTQGTKRLGGPDPDRRRLAGRLLAGALLYAEAKSFGLTDAELPEEARGLNLTPLSSGRNWEETVAVLRKDPLSPEDHAAALEDLHQLLLSSTPQAARQHLRALLTTPADHELAQEVVGIIGQKTALASREVDMASRTIHLELQHLALEQVEAVDGFTKAPWPIIANLAAANWLNEALYSYKTYPSWQRSTTESSRDRNAHVPVEHLVQHAPSGKWMLALEPQLATQVRTVLTRLILFSKDISRATAPIRELQKTDHQAAAALANAYLENWALRHDPNLSPEMLKEYRLDSSQVVVLTRSEQEASLKQLGGMLAALDPSTRDLLEETHLVEAFDFCHSRAEIFTLAHIVQVFGPLESLSPELALQLVDRMRTKLAQQWRDLSVQRDAATRRTAADVFELVNQGYAEAALIAQQWLDSHPDSWRMQSAAGSLLADWAEFAYFQSVAVEDGGDRFDAYLERSAKSLDHFRAGAKAYAGQVKSLGREEFSLLPFRAWFYGLLGITHDGGINLRKGVADEGLAELRQAILDLPGGAGESHLQLFSAMIAENLEENRIAPEMKYRYLSSGVQVTGSRATVYPAEEKVKYYDSLLQEIHLQTRVDGDEKIHAPGVFGLFVSLVHTADVARESGGFGKYVMNEVQRTVSGRTVIEKPLYRDRLEESLRVSLGNFFEIRTIAFADPTAGVRDAPTPPGAGDRPWQETPLCYLLLAVKDPTVDRIPALEIELDFFDREGKVILPAPSHPLPIEISADAPAQRPARNVSVTQIVDSRELADQRLKIDVVAAADGLAPDLDQLLRLSDYSLPVTEIVEQQNLHVHRLHHGPDGLYPQSERSWTLHLDPTKLLRGASRQIEFQFPQAISADTQMAYRRYEDMDPVEAAANVTLAEGEPVEQLALVDYRWWGAGAVGVLLLAGLGVLLVRNRKDAVAVGPPLFTLPAELTPFSVIALLHRIQRSPAVQLSEDQRQQLQADIRTLEQQTFAPQAKTAAPAELQTIASRWVDAAAPATLATAG</sequence>
<gene>
    <name evidence="2" type="ORF">Pla8534_06270</name>
</gene>
<accession>A0A518DLY9</accession>
<evidence type="ECO:0000313" key="3">
    <source>
        <dbReference type="Proteomes" id="UP000317648"/>
    </source>
</evidence>
<evidence type="ECO:0000256" key="1">
    <source>
        <dbReference type="SAM" id="Phobius"/>
    </source>
</evidence>
<evidence type="ECO:0000313" key="2">
    <source>
        <dbReference type="EMBL" id="QDU92854.1"/>
    </source>
</evidence>
<keyword evidence="1" id="KW-0472">Membrane</keyword>
<dbReference type="Proteomes" id="UP000317648">
    <property type="component" value="Chromosome"/>
</dbReference>
<proteinExistence type="predicted"/>
<organism evidence="2 3">
    <name type="scientific">Lignipirellula cremea</name>
    <dbReference type="NCBI Taxonomy" id="2528010"/>
    <lineage>
        <taxon>Bacteria</taxon>
        <taxon>Pseudomonadati</taxon>
        <taxon>Planctomycetota</taxon>
        <taxon>Planctomycetia</taxon>
        <taxon>Pirellulales</taxon>
        <taxon>Pirellulaceae</taxon>
        <taxon>Lignipirellula</taxon>
    </lineage>
</organism>